<evidence type="ECO:0000313" key="1">
    <source>
        <dbReference type="EMBL" id="PWD98777.1"/>
    </source>
</evidence>
<proteinExistence type="predicted"/>
<evidence type="ECO:0000313" key="2">
    <source>
        <dbReference type="Proteomes" id="UP000244956"/>
    </source>
</evidence>
<organism evidence="1 2">
    <name type="scientific">Marinilabilia rubra</name>
    <dbReference type="NCBI Taxonomy" id="2162893"/>
    <lineage>
        <taxon>Bacteria</taxon>
        <taxon>Pseudomonadati</taxon>
        <taxon>Bacteroidota</taxon>
        <taxon>Bacteroidia</taxon>
        <taxon>Marinilabiliales</taxon>
        <taxon>Marinilabiliaceae</taxon>
        <taxon>Marinilabilia</taxon>
    </lineage>
</organism>
<dbReference type="AlphaFoldDB" id="A0A2U2B6U0"/>
<protein>
    <submittedName>
        <fullName evidence="1">Uncharacterized protein</fullName>
    </submittedName>
</protein>
<gene>
    <name evidence="1" type="ORF">DDZ16_13645</name>
</gene>
<dbReference type="Proteomes" id="UP000244956">
    <property type="component" value="Unassembled WGS sequence"/>
</dbReference>
<accession>A0A2U2B6U0</accession>
<sequence length="65" mass="7518">MSNWNRLNFSTLYWIASCFEPDIKKKERPAGIPTSPSTLTLTQCENKNDCRGVQTYFILFLEVSL</sequence>
<name>A0A2U2B6U0_9BACT</name>
<keyword evidence="2" id="KW-1185">Reference proteome</keyword>
<reference evidence="1 2" key="1">
    <citation type="submission" date="2018-05" db="EMBL/GenBank/DDBJ databases">
        <title>Marinilabilia rubrum sp. nov., isolated from saltern sediment.</title>
        <authorList>
            <person name="Zhang R."/>
        </authorList>
    </citation>
    <scope>NUCLEOTIDE SEQUENCE [LARGE SCALE GENOMIC DNA]</scope>
    <source>
        <strain evidence="1 2">WTE16</strain>
    </source>
</reference>
<dbReference type="EMBL" id="QEWP01000011">
    <property type="protein sequence ID" value="PWD98777.1"/>
    <property type="molecule type" value="Genomic_DNA"/>
</dbReference>
<dbReference type="PROSITE" id="PS51257">
    <property type="entry name" value="PROKAR_LIPOPROTEIN"/>
    <property type="match status" value="1"/>
</dbReference>
<comment type="caution">
    <text evidence="1">The sequence shown here is derived from an EMBL/GenBank/DDBJ whole genome shotgun (WGS) entry which is preliminary data.</text>
</comment>